<dbReference type="InterPro" id="IPR031733">
    <property type="entry name" value="Dynein_attach_N"/>
</dbReference>
<sequence>MSILKSPIDYKILQDELYEALKADELYKLQNDAKIRAVEQRVPTYEHFRQMVNGAHLKPLEPKDTKSKSNSVALWNSMSTNNRSECLPTMYETNETKLNEEKVNEFTNTIPKNYKTFIQMWRNTNDSKIRFFYLYNTRNILKDKIFYSEIPPFYLTDIINTCLEHQKQESLKVEELKAIIEILTTLSKCNRFNLAINFMSDKEKENCSQLLRSLKDKVKNKEIALEENVITSLTKNYQIV</sequence>
<keyword evidence="9" id="KW-0966">Cell projection</keyword>
<feature type="domain" description="RNA-polymerase II-associated protein 3-like C-terminal" evidence="11">
    <location>
        <begin position="111"/>
        <end position="204"/>
    </location>
</feature>
<comment type="similarity">
    <text evidence="10">Belongs to the DNAAF19/PR46b family.</text>
</comment>
<accession>A0ABM1ID60</accession>
<dbReference type="Proteomes" id="UP000694924">
    <property type="component" value="Unplaced"/>
</dbReference>
<evidence type="ECO:0000259" key="12">
    <source>
        <dbReference type="Pfam" id="PF15867"/>
    </source>
</evidence>
<dbReference type="InterPro" id="IPR042422">
    <property type="entry name" value="CC103"/>
</dbReference>
<dbReference type="GeneID" id="107067286"/>
<evidence type="ECO:0000256" key="4">
    <source>
        <dbReference type="ARBA" id="ARBA00011738"/>
    </source>
</evidence>
<evidence type="ECO:0000256" key="10">
    <source>
        <dbReference type="ARBA" id="ARBA00049986"/>
    </source>
</evidence>
<proteinExistence type="inferred from homology"/>
<name>A0ABM1ID60_POLDO</name>
<evidence type="ECO:0000256" key="1">
    <source>
        <dbReference type="ARBA" id="ARBA00004048"/>
    </source>
</evidence>
<evidence type="ECO:0000256" key="5">
    <source>
        <dbReference type="ARBA" id="ARBA00022490"/>
    </source>
</evidence>
<keyword evidence="13" id="KW-1185">Reference proteome</keyword>
<evidence type="ECO:0000313" key="13">
    <source>
        <dbReference type="Proteomes" id="UP000694924"/>
    </source>
</evidence>
<evidence type="ECO:0000256" key="3">
    <source>
        <dbReference type="ARBA" id="ARBA00004496"/>
    </source>
</evidence>
<evidence type="ECO:0000259" key="11">
    <source>
        <dbReference type="Pfam" id="PF13877"/>
    </source>
</evidence>
<keyword evidence="8" id="KW-0969">Cilium</keyword>
<keyword evidence="5" id="KW-0963">Cytoplasm</keyword>
<keyword evidence="6" id="KW-0970">Cilium biogenesis/degradation</keyword>
<feature type="domain" description="Dynein attachment factor N-terminal" evidence="12">
    <location>
        <begin position="8"/>
        <end position="76"/>
    </location>
</feature>
<dbReference type="PANTHER" id="PTHR28572:SF1">
    <property type="entry name" value="COILED-COIL DOMAIN-CONTAINING PROTEIN 103"/>
    <property type="match status" value="1"/>
</dbReference>
<dbReference type="Pfam" id="PF15867">
    <property type="entry name" value="Dynein_attach_N"/>
    <property type="match status" value="1"/>
</dbReference>
<evidence type="ECO:0000256" key="8">
    <source>
        <dbReference type="ARBA" id="ARBA00023069"/>
    </source>
</evidence>
<evidence type="ECO:0000256" key="9">
    <source>
        <dbReference type="ARBA" id="ARBA00023273"/>
    </source>
</evidence>
<protein>
    <submittedName>
        <fullName evidence="14">Coiled-coil domain-containing protein 103</fullName>
    </submittedName>
</protein>
<dbReference type="PANTHER" id="PTHR28572">
    <property type="entry name" value="COILED-COIL DOMAIN-CONTAINING PROTEIN 103"/>
    <property type="match status" value="1"/>
</dbReference>
<organism evidence="13 14">
    <name type="scientific">Polistes dominula</name>
    <name type="common">European paper wasp</name>
    <name type="synonym">Vespa dominula</name>
    <dbReference type="NCBI Taxonomy" id="743375"/>
    <lineage>
        <taxon>Eukaryota</taxon>
        <taxon>Metazoa</taxon>
        <taxon>Ecdysozoa</taxon>
        <taxon>Arthropoda</taxon>
        <taxon>Hexapoda</taxon>
        <taxon>Insecta</taxon>
        <taxon>Pterygota</taxon>
        <taxon>Neoptera</taxon>
        <taxon>Endopterygota</taxon>
        <taxon>Hymenoptera</taxon>
        <taxon>Apocrita</taxon>
        <taxon>Aculeata</taxon>
        <taxon>Vespoidea</taxon>
        <taxon>Vespidae</taxon>
        <taxon>Polistinae</taxon>
        <taxon>Polistini</taxon>
        <taxon>Polistes</taxon>
    </lineage>
</organism>
<comment type="subunit">
    <text evidence="4">Homodimer.</text>
</comment>
<dbReference type="RefSeq" id="XP_015178147.1">
    <property type="nucleotide sequence ID" value="XM_015322661.1"/>
</dbReference>
<gene>
    <name evidence="14" type="primary">LOC107067286</name>
</gene>
<dbReference type="Pfam" id="PF13877">
    <property type="entry name" value="RPAP3_C"/>
    <property type="match status" value="1"/>
</dbReference>
<evidence type="ECO:0000313" key="14">
    <source>
        <dbReference type="RefSeq" id="XP_015178147.1"/>
    </source>
</evidence>
<dbReference type="InterPro" id="IPR025986">
    <property type="entry name" value="RPAP3-like_C"/>
</dbReference>
<evidence type="ECO:0000256" key="6">
    <source>
        <dbReference type="ARBA" id="ARBA00022794"/>
    </source>
</evidence>
<evidence type="ECO:0000256" key="2">
    <source>
        <dbReference type="ARBA" id="ARBA00004230"/>
    </source>
</evidence>
<comment type="function">
    <text evidence="1">Dynein-attachment factor required for cilia motility.</text>
</comment>
<comment type="subcellular location">
    <subcellularLocation>
        <location evidence="2">Cell projection</location>
        <location evidence="2">Cilium</location>
        <location evidence="2">Flagellum</location>
    </subcellularLocation>
    <subcellularLocation>
        <location evidence="3">Cytoplasm</location>
    </subcellularLocation>
</comment>
<reference evidence="14" key="1">
    <citation type="submission" date="2025-08" db="UniProtKB">
        <authorList>
            <consortium name="RefSeq"/>
        </authorList>
    </citation>
    <scope>IDENTIFICATION</scope>
    <source>
        <tissue evidence="14">Whole body</tissue>
    </source>
</reference>
<keyword evidence="7" id="KW-0282">Flagellum</keyword>
<evidence type="ECO:0000256" key="7">
    <source>
        <dbReference type="ARBA" id="ARBA00022846"/>
    </source>
</evidence>